<evidence type="ECO:0000259" key="2">
    <source>
        <dbReference type="PROSITE" id="PS50181"/>
    </source>
</evidence>
<comment type="caution">
    <text evidence="3">The sequence shown here is derived from an EMBL/GenBank/DDBJ whole genome shotgun (WGS) entry which is preliminary data.</text>
</comment>
<accession>A0A0N1H3B3</accession>
<evidence type="ECO:0000313" key="3">
    <source>
        <dbReference type="EMBL" id="KPI35292.1"/>
    </source>
</evidence>
<dbReference type="InterPro" id="IPR036047">
    <property type="entry name" value="F-box-like_dom_sf"/>
</dbReference>
<dbReference type="GeneID" id="28735696"/>
<dbReference type="PROSITE" id="PS50181">
    <property type="entry name" value="FBOX"/>
    <property type="match status" value="1"/>
</dbReference>
<feature type="domain" description="F-box" evidence="2">
    <location>
        <begin position="42"/>
        <end position="90"/>
    </location>
</feature>
<dbReference type="CDD" id="cd09917">
    <property type="entry name" value="F-box_SF"/>
    <property type="match status" value="1"/>
</dbReference>
<protein>
    <recommendedName>
        <fullName evidence="2">F-box domain-containing protein</fullName>
    </recommendedName>
</protein>
<dbReference type="OrthoDB" id="5396937at2759"/>
<feature type="compositionally biased region" description="Pro residues" evidence="1">
    <location>
        <begin position="515"/>
        <end position="528"/>
    </location>
</feature>
<dbReference type="EMBL" id="LFJN01000042">
    <property type="protein sequence ID" value="KPI35292.1"/>
    <property type="molecule type" value="Genomic_DNA"/>
</dbReference>
<dbReference type="RefSeq" id="XP_017995255.1">
    <property type="nucleotide sequence ID" value="XM_018143816.1"/>
</dbReference>
<evidence type="ECO:0000256" key="1">
    <source>
        <dbReference type="SAM" id="MobiDB-lite"/>
    </source>
</evidence>
<proteinExistence type="predicted"/>
<sequence length="556" mass="61516">MPAQSSRRPSLATISKRLGRSKKSQATASVATSSFDSSNKLGDLFMSLPHDIHTLILTLLDTADIFALRLTSRSMNNLLNDSASSITKSVVASTVSRHDVPHVPRLYPQPAGNSDLTHLLAVLRRQHVIRNTTDMLVSFVRMKMYMLRTHQQRNNPVLDLAQHPVATIFTSTLWFINHFLEHYRHLILSVHASAHISKSARSRFWPCMMCGDSIMELVNSYPQNMLLPIFHVYHLLTIHLKQSSRAPSYTGTIERALRGWSRKPPGSEQLAMVTLLGGLEELRQITVLKGTYNQRLETLKTFLIKIEESVEDQKVRDEAVAQGPKPVGGKMFIGPKGIERIEHVYSDVDDASSKIEKGKLRAEDEQSSSPVDAIPPSTLTGDLTTSHKPALHLLSEDVLSLIPALEDLLLDPLRRRIESEVVDTDTNRHLLDFLPEEERENELETPFLWLDRIVSGEGGIGGGRPGPNEIGDAVHASQGVDHTANDTDMLSLLLNGVMSGHQTGAASPAQQPLAHAPPPQQQQGPPPGYTAAGRLASQGMFSEFRRSVLVTVDRHD</sequence>
<dbReference type="AlphaFoldDB" id="A0A0N1H3B3"/>
<reference evidence="3 4" key="1">
    <citation type="submission" date="2015-06" db="EMBL/GenBank/DDBJ databases">
        <title>Draft genome of the ant-associated black yeast Phialophora attae CBS 131958.</title>
        <authorList>
            <person name="Moreno L.F."/>
            <person name="Stielow B.J."/>
            <person name="de Hoog S."/>
            <person name="Vicente V.A."/>
            <person name="Weiss V.A."/>
            <person name="de Vries M."/>
            <person name="Cruz L.M."/>
            <person name="Souza E.M."/>
        </authorList>
    </citation>
    <scope>NUCLEOTIDE SEQUENCE [LARGE SCALE GENOMIC DNA]</scope>
    <source>
        <strain evidence="3 4">CBS 131958</strain>
    </source>
</reference>
<feature type="region of interest" description="Disordered" evidence="1">
    <location>
        <begin position="358"/>
        <end position="383"/>
    </location>
</feature>
<dbReference type="STRING" id="1664694.A0A0N1H3B3"/>
<dbReference type="Proteomes" id="UP000038010">
    <property type="component" value="Unassembled WGS sequence"/>
</dbReference>
<dbReference type="SMART" id="SM00256">
    <property type="entry name" value="FBOX"/>
    <property type="match status" value="1"/>
</dbReference>
<feature type="compositionally biased region" description="Low complexity" evidence="1">
    <location>
        <begin position="505"/>
        <end position="514"/>
    </location>
</feature>
<keyword evidence="4" id="KW-1185">Reference proteome</keyword>
<dbReference type="VEuPathDB" id="FungiDB:AB675_3739"/>
<gene>
    <name evidence="3" type="ORF">AB675_3739</name>
</gene>
<dbReference type="SUPFAM" id="SSF81383">
    <property type="entry name" value="F-box domain"/>
    <property type="match status" value="1"/>
</dbReference>
<organism evidence="3 4">
    <name type="scientific">Cyphellophora attinorum</name>
    <dbReference type="NCBI Taxonomy" id="1664694"/>
    <lineage>
        <taxon>Eukaryota</taxon>
        <taxon>Fungi</taxon>
        <taxon>Dikarya</taxon>
        <taxon>Ascomycota</taxon>
        <taxon>Pezizomycotina</taxon>
        <taxon>Eurotiomycetes</taxon>
        <taxon>Chaetothyriomycetidae</taxon>
        <taxon>Chaetothyriales</taxon>
        <taxon>Cyphellophoraceae</taxon>
        <taxon>Cyphellophora</taxon>
    </lineage>
</organism>
<name>A0A0N1H3B3_9EURO</name>
<feature type="region of interest" description="Disordered" evidence="1">
    <location>
        <begin position="501"/>
        <end position="536"/>
    </location>
</feature>
<dbReference type="InterPro" id="IPR001810">
    <property type="entry name" value="F-box_dom"/>
</dbReference>
<dbReference type="Pfam" id="PF00646">
    <property type="entry name" value="F-box"/>
    <property type="match status" value="1"/>
</dbReference>
<evidence type="ECO:0000313" key="4">
    <source>
        <dbReference type="Proteomes" id="UP000038010"/>
    </source>
</evidence>